<dbReference type="Gene3D" id="1.10.510.10">
    <property type="entry name" value="Transferase(Phosphotransferase) domain 1"/>
    <property type="match status" value="1"/>
</dbReference>
<feature type="compositionally biased region" description="Acidic residues" evidence="5">
    <location>
        <begin position="555"/>
        <end position="589"/>
    </location>
</feature>
<dbReference type="InterPro" id="IPR001245">
    <property type="entry name" value="Ser-Thr/Tyr_kinase_cat_dom"/>
</dbReference>
<evidence type="ECO:0000313" key="8">
    <source>
        <dbReference type="Proteomes" id="UP000736335"/>
    </source>
</evidence>
<feature type="compositionally biased region" description="Low complexity" evidence="5">
    <location>
        <begin position="379"/>
        <end position="397"/>
    </location>
</feature>
<protein>
    <recommendedName>
        <fullName evidence="6">Protein kinase domain-containing protein</fullName>
    </recommendedName>
</protein>
<reference evidence="7" key="1">
    <citation type="journal article" date="2020" name="Nat. Commun.">
        <title>Large-scale genome sequencing of mycorrhizal fungi provides insights into the early evolution of symbiotic traits.</title>
        <authorList>
            <person name="Miyauchi S."/>
            <person name="Kiss E."/>
            <person name="Kuo A."/>
            <person name="Drula E."/>
            <person name="Kohler A."/>
            <person name="Sanchez-Garcia M."/>
            <person name="Morin E."/>
            <person name="Andreopoulos B."/>
            <person name="Barry K.W."/>
            <person name="Bonito G."/>
            <person name="Buee M."/>
            <person name="Carver A."/>
            <person name="Chen C."/>
            <person name="Cichocki N."/>
            <person name="Clum A."/>
            <person name="Culley D."/>
            <person name="Crous P.W."/>
            <person name="Fauchery L."/>
            <person name="Girlanda M."/>
            <person name="Hayes R.D."/>
            <person name="Keri Z."/>
            <person name="LaButti K."/>
            <person name="Lipzen A."/>
            <person name="Lombard V."/>
            <person name="Magnuson J."/>
            <person name="Maillard F."/>
            <person name="Murat C."/>
            <person name="Nolan M."/>
            <person name="Ohm R.A."/>
            <person name="Pangilinan J."/>
            <person name="Pereira M.F."/>
            <person name="Perotto S."/>
            <person name="Peter M."/>
            <person name="Pfister S."/>
            <person name="Riley R."/>
            <person name="Sitrit Y."/>
            <person name="Stielow J.B."/>
            <person name="Szollosi G."/>
            <person name="Zifcakova L."/>
            <person name="Stursova M."/>
            <person name="Spatafora J.W."/>
            <person name="Tedersoo L."/>
            <person name="Vaario L.M."/>
            <person name="Yamada A."/>
            <person name="Yan M."/>
            <person name="Wang P."/>
            <person name="Xu J."/>
            <person name="Bruns T."/>
            <person name="Baldrian P."/>
            <person name="Vilgalys R."/>
            <person name="Dunand C."/>
            <person name="Henrissat B."/>
            <person name="Grigoriev I.V."/>
            <person name="Hibbett D."/>
            <person name="Nagy L.G."/>
            <person name="Martin F.M."/>
        </authorList>
    </citation>
    <scope>NUCLEOTIDE SEQUENCE</scope>
    <source>
        <strain evidence="7">UH-Tt-Lm1</strain>
    </source>
</reference>
<name>A0A9P6LCA3_9AGAM</name>
<gene>
    <name evidence="7" type="ORF">BJ322DRAFT_14067</name>
</gene>
<feature type="domain" description="Protein kinase" evidence="6">
    <location>
        <begin position="782"/>
        <end position="1045"/>
    </location>
</feature>
<keyword evidence="8" id="KW-1185">Reference proteome</keyword>
<feature type="compositionally biased region" description="Acidic residues" evidence="5">
    <location>
        <begin position="208"/>
        <end position="226"/>
    </location>
</feature>
<dbReference type="PANTHER" id="PTHR44329">
    <property type="entry name" value="SERINE/THREONINE-PROTEIN KINASE TNNI3K-RELATED"/>
    <property type="match status" value="1"/>
</dbReference>
<feature type="region of interest" description="Disordered" evidence="5">
    <location>
        <begin position="440"/>
        <end position="661"/>
    </location>
</feature>
<dbReference type="SUPFAM" id="SSF56112">
    <property type="entry name" value="Protein kinase-like (PK-like)"/>
    <property type="match status" value="1"/>
</dbReference>
<feature type="compositionally biased region" description="Acidic residues" evidence="5">
    <location>
        <begin position="611"/>
        <end position="630"/>
    </location>
</feature>
<dbReference type="InterPro" id="IPR011009">
    <property type="entry name" value="Kinase-like_dom_sf"/>
</dbReference>
<dbReference type="OrthoDB" id="4062651at2759"/>
<accession>A0A9P6LCA3</accession>
<feature type="compositionally biased region" description="Acidic residues" evidence="5">
    <location>
        <begin position="497"/>
        <end position="515"/>
    </location>
</feature>
<evidence type="ECO:0000259" key="6">
    <source>
        <dbReference type="PROSITE" id="PS50011"/>
    </source>
</evidence>
<sequence length="1048" mass="115446">MALSKQTKRKNTATQTATATARRAFSTTNRKLDSSSLPSPLSPSPPSSRVALVPLRINLRRLPSRQLSSSKSSNIATSLVSHHPSPPSSLDEDTMMLSSKTFVKAGTKRKRSVSGAENATTTAGRVAPQRATRGTVPRGRFKRQKSESILGSSESDEDLDDRLSVSTKTTENNSVEEDGEVDLVDTDDDDDEENNEEDAETVGSAMEVDVDEVDGQDDWEGADSESDSAAGDSSDEYYLNDANVKELLRLRKDALVRLYTYAGLSDDFDALTKHDLAEAIISARDDLVDLPPSSPSGCTSSDGSSDDGHFGGGEETDASHRFRPTATNGLQRRVTVHNVTAQPTRRAGRTISLGQLDKEQFDTKLNTAIAKYGNLGVRSKSSTTKSSPSTSHASSSLPSPPATRQRLRKVSATQGSKNGKGKQVDFGQVDVVDITGAEESDLTDLAELDDQSSELLSPRRLRSKGDKTQRKSGVDSGRKTAFTQKAKRRAAELPPQVEDEGLPDVSDEDEDENEEQPVYTPSKAGPSRNTGRGRRTPVKSRLRPRPAQTHTPPSDGDDEEEEEEETIEEDAEEGDAEEDRADLSDEDTEAPSTKPRILRSGKVVSAGEAPVEMEEVEDEEISVDGDETINDETASVQSESTSDIEGEEEDSDMEGDVGEESIDEFDLSAATSRSLVRLRRDDLVRLCEARDLNTSGKKVQLARALLKWRDRPIPESSCPSSTGTVRPQTRSSRGRGSKGKGETRVHPPQTPPVSNPRDTDPDVDLDLISLGLHDREIPPDKITKLSKIGSGGFKDVFVGKLKTRRVAIAEFRGQLNAMDIKELKLLGDFNHPNIVRFLGVSIPVNTRETPVMIISELCSNGDLFDYLRGSSVPAVRRMVCMMLDIARGIQYLHNHKPSVIHRDCKSSNILITNKGVAKITDFGLAKVKQSTRSMVRSLVGTVNWQAPELWHPQPKYNFKVDVFSCAMVYWEMFQWHLPDPKYPWEGMNEHAIYDIVGAKRQRPATEGLKRQWRPELVDLMERMWIHDPAERPTMDEAAAELEEIFNRL</sequence>
<feature type="compositionally biased region" description="Acidic residues" evidence="5">
    <location>
        <begin position="440"/>
        <end position="452"/>
    </location>
</feature>
<evidence type="ECO:0000256" key="3">
    <source>
        <dbReference type="ARBA" id="ARBA00022777"/>
    </source>
</evidence>
<evidence type="ECO:0000313" key="7">
    <source>
        <dbReference type="EMBL" id="KAF9792108.1"/>
    </source>
</evidence>
<feature type="region of interest" description="Disordered" evidence="5">
    <location>
        <begin position="377"/>
        <end position="424"/>
    </location>
</feature>
<feature type="compositionally biased region" description="Acidic residues" evidence="5">
    <location>
        <begin position="642"/>
        <end position="661"/>
    </location>
</feature>
<feature type="compositionally biased region" description="Low complexity" evidence="5">
    <location>
        <begin position="64"/>
        <end position="73"/>
    </location>
</feature>
<organism evidence="7 8">
    <name type="scientific">Thelephora terrestris</name>
    <dbReference type="NCBI Taxonomy" id="56493"/>
    <lineage>
        <taxon>Eukaryota</taxon>
        <taxon>Fungi</taxon>
        <taxon>Dikarya</taxon>
        <taxon>Basidiomycota</taxon>
        <taxon>Agaricomycotina</taxon>
        <taxon>Agaricomycetes</taxon>
        <taxon>Thelephorales</taxon>
        <taxon>Thelephoraceae</taxon>
        <taxon>Thelephora</taxon>
    </lineage>
</organism>
<comment type="caution">
    <text evidence="7">The sequence shown here is derived from an EMBL/GenBank/DDBJ whole genome shotgun (WGS) entry which is preliminary data.</text>
</comment>
<feature type="compositionally biased region" description="Basic and acidic residues" evidence="5">
    <location>
        <begin position="463"/>
        <end position="478"/>
    </location>
</feature>
<keyword evidence="3" id="KW-0418">Kinase</keyword>
<keyword evidence="2" id="KW-0547">Nucleotide-binding</keyword>
<feature type="compositionally biased region" description="Basic residues" evidence="5">
    <location>
        <begin position="531"/>
        <end position="544"/>
    </location>
</feature>
<keyword evidence="1" id="KW-0808">Transferase</keyword>
<dbReference type="PANTHER" id="PTHR44329:SF288">
    <property type="entry name" value="MITOGEN-ACTIVATED PROTEIN KINASE KINASE KINASE 20"/>
    <property type="match status" value="1"/>
</dbReference>
<dbReference type="InterPro" id="IPR051681">
    <property type="entry name" value="Ser/Thr_Kinases-Pseudokinases"/>
</dbReference>
<dbReference type="AlphaFoldDB" id="A0A9P6LCA3"/>
<proteinExistence type="predicted"/>
<evidence type="ECO:0000256" key="1">
    <source>
        <dbReference type="ARBA" id="ARBA00022679"/>
    </source>
</evidence>
<dbReference type="EMBL" id="WIUZ02000001">
    <property type="protein sequence ID" value="KAF9792108.1"/>
    <property type="molecule type" value="Genomic_DNA"/>
</dbReference>
<feature type="compositionally biased region" description="Polar residues" evidence="5">
    <location>
        <begin position="717"/>
        <end position="729"/>
    </location>
</feature>
<dbReference type="GO" id="GO:0005524">
    <property type="term" value="F:ATP binding"/>
    <property type="evidence" value="ECO:0007669"/>
    <property type="project" value="UniProtKB-KW"/>
</dbReference>
<dbReference type="PROSITE" id="PS50011">
    <property type="entry name" value="PROTEIN_KINASE_DOM"/>
    <property type="match status" value="1"/>
</dbReference>
<feature type="compositionally biased region" description="Acidic residues" evidence="5">
    <location>
        <begin position="174"/>
        <end position="200"/>
    </location>
</feature>
<keyword evidence="4" id="KW-0067">ATP-binding</keyword>
<feature type="compositionally biased region" description="Low complexity" evidence="5">
    <location>
        <begin position="12"/>
        <end position="39"/>
    </location>
</feature>
<feature type="compositionally biased region" description="Basic residues" evidence="5">
    <location>
        <begin position="1"/>
        <end position="11"/>
    </location>
</feature>
<dbReference type="CDD" id="cd13999">
    <property type="entry name" value="STKc_MAP3K-like"/>
    <property type="match status" value="1"/>
</dbReference>
<feature type="region of interest" description="Disordered" evidence="5">
    <location>
        <begin position="1"/>
        <end position="50"/>
    </location>
</feature>
<dbReference type="InterPro" id="IPR000719">
    <property type="entry name" value="Prot_kinase_dom"/>
</dbReference>
<dbReference type="Proteomes" id="UP000736335">
    <property type="component" value="Unassembled WGS sequence"/>
</dbReference>
<feature type="region of interest" description="Disordered" evidence="5">
    <location>
        <begin position="287"/>
        <end position="351"/>
    </location>
</feature>
<evidence type="ECO:0000256" key="2">
    <source>
        <dbReference type="ARBA" id="ARBA00022741"/>
    </source>
</evidence>
<dbReference type="Pfam" id="PF07714">
    <property type="entry name" value="PK_Tyr_Ser-Thr"/>
    <property type="match status" value="1"/>
</dbReference>
<evidence type="ECO:0000256" key="4">
    <source>
        <dbReference type="ARBA" id="ARBA00022840"/>
    </source>
</evidence>
<evidence type="ECO:0000256" key="5">
    <source>
        <dbReference type="SAM" id="MobiDB-lite"/>
    </source>
</evidence>
<feature type="region of interest" description="Disordered" evidence="5">
    <location>
        <begin position="712"/>
        <end position="761"/>
    </location>
</feature>
<dbReference type="GO" id="GO:0004674">
    <property type="term" value="F:protein serine/threonine kinase activity"/>
    <property type="evidence" value="ECO:0007669"/>
    <property type="project" value="TreeGrafter"/>
</dbReference>
<reference evidence="7" key="2">
    <citation type="submission" date="2020-11" db="EMBL/GenBank/DDBJ databases">
        <authorList>
            <consortium name="DOE Joint Genome Institute"/>
            <person name="Kuo A."/>
            <person name="Miyauchi S."/>
            <person name="Kiss E."/>
            <person name="Drula E."/>
            <person name="Kohler A."/>
            <person name="Sanchez-Garcia M."/>
            <person name="Andreopoulos B."/>
            <person name="Barry K.W."/>
            <person name="Bonito G."/>
            <person name="Buee M."/>
            <person name="Carver A."/>
            <person name="Chen C."/>
            <person name="Cichocki N."/>
            <person name="Clum A."/>
            <person name="Culley D."/>
            <person name="Crous P.W."/>
            <person name="Fauchery L."/>
            <person name="Girlanda M."/>
            <person name="Hayes R."/>
            <person name="Keri Z."/>
            <person name="Labutti K."/>
            <person name="Lipzen A."/>
            <person name="Lombard V."/>
            <person name="Magnuson J."/>
            <person name="Maillard F."/>
            <person name="Morin E."/>
            <person name="Murat C."/>
            <person name="Nolan M."/>
            <person name="Ohm R."/>
            <person name="Pangilinan J."/>
            <person name="Pereira M."/>
            <person name="Perotto S."/>
            <person name="Peter M."/>
            <person name="Riley R."/>
            <person name="Sitrit Y."/>
            <person name="Stielow B."/>
            <person name="Szollosi G."/>
            <person name="Zifcakova L."/>
            <person name="Stursova M."/>
            <person name="Spatafora J.W."/>
            <person name="Tedersoo L."/>
            <person name="Vaario L.-M."/>
            <person name="Yamada A."/>
            <person name="Yan M."/>
            <person name="Wang P."/>
            <person name="Xu J."/>
            <person name="Bruns T."/>
            <person name="Baldrian P."/>
            <person name="Vilgalys R."/>
            <person name="Henrissat B."/>
            <person name="Grigoriev I.V."/>
            <person name="Hibbett D."/>
            <person name="Nagy L.G."/>
            <person name="Martin F.M."/>
        </authorList>
    </citation>
    <scope>NUCLEOTIDE SEQUENCE</scope>
    <source>
        <strain evidence="7">UH-Tt-Lm1</strain>
    </source>
</reference>
<feature type="region of interest" description="Disordered" evidence="5">
    <location>
        <begin position="64"/>
        <end position="235"/>
    </location>
</feature>